<gene>
    <name evidence="1" type="ORF">SAMN05444371_3252</name>
</gene>
<reference evidence="2" key="1">
    <citation type="submission" date="2016-11" db="EMBL/GenBank/DDBJ databases">
        <authorList>
            <person name="Varghese N."/>
            <person name="Submissions S."/>
        </authorList>
    </citation>
    <scope>NUCLEOTIDE SEQUENCE [LARGE SCALE GENOMIC DNA]</scope>
    <source>
        <strain evidence="2">DSM 18016</strain>
    </source>
</reference>
<sequence>MAFVLLGNIIINSFTMKKLILIAICFVGLSSCDKPAKMAGNNIKEEKPAVGSEKDSHGCIATAGQTWSELKKDCIQIFNEGLRLNPVEAQKNNSVISIFVLLNDDRSKLELFLPHNTIMLTKSDQGIYQNDNYEYDSEKSVLYVNGIKKYEGNVE</sequence>
<dbReference type="AlphaFoldDB" id="A0A1M6UAU0"/>
<dbReference type="STRING" id="216903.SAMN05444371_3252"/>
<evidence type="ECO:0008006" key="3">
    <source>
        <dbReference type="Google" id="ProtNLM"/>
    </source>
</evidence>
<proteinExistence type="predicted"/>
<dbReference type="EMBL" id="FRAM01000004">
    <property type="protein sequence ID" value="SHK66352.1"/>
    <property type="molecule type" value="Genomic_DNA"/>
</dbReference>
<evidence type="ECO:0000313" key="2">
    <source>
        <dbReference type="Proteomes" id="UP000184498"/>
    </source>
</evidence>
<name>A0A1M6UAU0_9FLAO</name>
<accession>A0A1M6UAU0</accession>
<protein>
    <recommendedName>
        <fullName evidence="3">Lipoprotein</fullName>
    </recommendedName>
</protein>
<dbReference type="Proteomes" id="UP000184498">
    <property type="component" value="Unassembled WGS sequence"/>
</dbReference>
<evidence type="ECO:0000313" key="1">
    <source>
        <dbReference type="EMBL" id="SHK66352.1"/>
    </source>
</evidence>
<organism evidence="1 2">
    <name type="scientific">Epilithonimonas mollis</name>
    <dbReference type="NCBI Taxonomy" id="216903"/>
    <lineage>
        <taxon>Bacteria</taxon>
        <taxon>Pseudomonadati</taxon>
        <taxon>Bacteroidota</taxon>
        <taxon>Flavobacteriia</taxon>
        <taxon>Flavobacteriales</taxon>
        <taxon>Weeksellaceae</taxon>
        <taxon>Chryseobacterium group</taxon>
        <taxon>Epilithonimonas</taxon>
    </lineage>
</organism>
<keyword evidence="2" id="KW-1185">Reference proteome</keyword>